<sequence>MTYGIRLKVWGDYACFTRPEMKVERVSYDVMTPSAARGLLEAIHWKPAIRWVIDAIHVLQPIRFQSIRRNEVGHKAPAGKIRSAMKRGDLQGLNLLVDEDRQQRAATVLVKPAYVIEAHFELTKRAGPDDNEGKHLDIFNRRAARGQCFHQPCLGTREFAAHFELLPPDAPLPQAIGESRYLGFMLFDIDHATDGRPSLFFRAALENGVVRVPSPSSPEVRR</sequence>
<comment type="similarity">
    <text evidence="2">Belongs to the CRISPR-associated protein Cas5 family. Subtype I-C/Dvulg subfamily.</text>
</comment>
<dbReference type="Proteomes" id="UP001156702">
    <property type="component" value="Unassembled WGS sequence"/>
</dbReference>
<dbReference type="InterPro" id="IPR013422">
    <property type="entry name" value="CRISPR-assoc_prot_Cas5_N"/>
</dbReference>
<gene>
    <name evidence="3" type="ORF">GCM10007923_28730</name>
</gene>
<keyword evidence="2" id="KW-0694">RNA-binding</keyword>
<evidence type="ECO:0000256" key="2">
    <source>
        <dbReference type="PIRNR" id="PIRNR029950"/>
    </source>
</evidence>
<reference evidence="4" key="1">
    <citation type="journal article" date="2019" name="Int. J. Syst. Evol. Microbiol.">
        <title>The Global Catalogue of Microorganisms (GCM) 10K type strain sequencing project: providing services to taxonomists for standard genome sequencing and annotation.</title>
        <authorList>
            <consortium name="The Broad Institute Genomics Platform"/>
            <consortium name="The Broad Institute Genome Sequencing Center for Infectious Disease"/>
            <person name="Wu L."/>
            <person name="Ma J."/>
        </authorList>
    </citation>
    <scope>NUCLEOTIDE SEQUENCE [LARGE SCALE GENOMIC DNA]</scope>
    <source>
        <strain evidence="4">NBRC 102122</strain>
    </source>
</reference>
<dbReference type="Pfam" id="PF09704">
    <property type="entry name" value="Cas_Cas5d"/>
    <property type="match status" value="1"/>
</dbReference>
<keyword evidence="4" id="KW-1185">Reference proteome</keyword>
<dbReference type="NCBIfam" id="TIGR01876">
    <property type="entry name" value="cas_Cas5d"/>
    <property type="match status" value="1"/>
</dbReference>
<dbReference type="Gene3D" id="3.30.70.2660">
    <property type="match status" value="1"/>
</dbReference>
<accession>A0ABQ5ZIS0</accession>
<name>A0ABQ5ZIS0_9HYPH</name>
<evidence type="ECO:0000313" key="4">
    <source>
        <dbReference type="Proteomes" id="UP001156702"/>
    </source>
</evidence>
<evidence type="ECO:0000313" key="3">
    <source>
        <dbReference type="EMBL" id="GLR51664.1"/>
    </source>
</evidence>
<keyword evidence="2" id="KW-0255">Endonuclease</keyword>
<dbReference type="InterPro" id="IPR010155">
    <property type="entry name" value="CRISPR-assoc_prot_Cas5d"/>
</dbReference>
<keyword evidence="2" id="KW-0540">Nuclease</keyword>
<protein>
    <recommendedName>
        <fullName evidence="2">pre-crRNA processing endonuclease</fullName>
        <ecNumber evidence="2">3.1.-.-</ecNumber>
    </recommendedName>
</protein>
<keyword evidence="2" id="KW-0378">Hydrolase</keyword>
<comment type="function">
    <text evidence="2">CRISPR (clustered regularly interspaced short palindromic repeat) is an adaptive immune system that provides protection against mobile genetic elements (viruses, transposable elements and conjugative plasmids). CRISPR clusters contain spacers, sequences complementary to antecedent mobile elements, and target invading nucleic acids. CRISPR clusters are transcribed and processed into CRISPR RNA (crRNA).</text>
</comment>
<proteinExistence type="inferred from homology"/>
<organism evidence="3 4">
    <name type="scientific">Shinella yambaruensis</name>
    <dbReference type="NCBI Taxonomy" id="415996"/>
    <lineage>
        <taxon>Bacteria</taxon>
        <taxon>Pseudomonadati</taxon>
        <taxon>Pseudomonadota</taxon>
        <taxon>Alphaproteobacteria</taxon>
        <taxon>Hyphomicrobiales</taxon>
        <taxon>Rhizobiaceae</taxon>
        <taxon>Shinella</taxon>
    </lineage>
</organism>
<dbReference type="EC" id="3.1.-.-" evidence="2"/>
<comment type="caution">
    <text evidence="3">The sequence shown here is derived from an EMBL/GenBank/DDBJ whole genome shotgun (WGS) entry which is preliminary data.</text>
</comment>
<dbReference type="RefSeq" id="WP_244770333.1">
    <property type="nucleotide sequence ID" value="NZ_BSOP01000019.1"/>
</dbReference>
<dbReference type="CDD" id="cd09752">
    <property type="entry name" value="Cas5_I-C"/>
    <property type="match status" value="1"/>
</dbReference>
<dbReference type="PIRSF" id="PIRSF029950">
    <property type="entry name" value="Cas_CT1134"/>
    <property type="match status" value="1"/>
</dbReference>
<dbReference type="InterPro" id="IPR021124">
    <property type="entry name" value="CRISPR-assoc_prot_Cas5"/>
</dbReference>
<keyword evidence="1 2" id="KW-0051">Antiviral defense</keyword>
<dbReference type="NCBIfam" id="TIGR02593">
    <property type="entry name" value="CRISPR_cas5"/>
    <property type="match status" value="1"/>
</dbReference>
<dbReference type="EMBL" id="BSOP01000019">
    <property type="protein sequence ID" value="GLR51664.1"/>
    <property type="molecule type" value="Genomic_DNA"/>
</dbReference>
<evidence type="ECO:0000256" key="1">
    <source>
        <dbReference type="ARBA" id="ARBA00023118"/>
    </source>
</evidence>